<reference evidence="2 4" key="1">
    <citation type="journal article" date="2015" name="Genome Announc.">
        <title>Draft Genome Sequences of Human-Pathogenic Escherichia coli O26:H11 Strains Carrying the stx2 Gene Only and Circulating in France.</title>
        <authorList>
            <person name="Delannoy S."/>
            <person name="Mariani-Kurkdjian P."/>
            <person name="Bonacorsi S."/>
            <person name="Liguori S."/>
            <person name="Ison S.A."/>
            <person name="Fach P."/>
        </authorList>
    </citation>
    <scope>NUCLEOTIDE SEQUENCE [LARGE SCALE GENOMIC DNA]</scope>
    <source>
        <strain evidence="2 4">34870</strain>
    </source>
</reference>
<sequence length="68" mass="8014">MIEPDNRLFQILKTRGKVAARKYWLENMKGISRVEHLLRRINEGLVDPLEADRIIPLDEDERLSIDDV</sequence>
<accession>A0A2H5C784</accession>
<dbReference type="AlphaFoldDB" id="A0A2H5C784"/>
<dbReference type="Proteomes" id="UP000036331">
    <property type="component" value="Unassembled WGS sequence"/>
</dbReference>
<reference evidence="2" key="2">
    <citation type="submission" date="2017-03" db="EMBL/GenBank/DDBJ databases">
        <title>The mobilome is the main driver of stx2-positive O26:H11 Escherichia coli strains evolution.</title>
        <authorList>
            <person name="Delannoy S."/>
            <person name="Mariani-Kurkdjian P."/>
            <person name="Webb H.E."/>
            <person name="Bonacorsi S."/>
            <person name="Fach P."/>
        </authorList>
    </citation>
    <scope>NUCLEOTIDE SEQUENCE</scope>
    <source>
        <strain evidence="2">34870</strain>
    </source>
</reference>
<dbReference type="EMBL" id="MG649041">
    <property type="protein sequence ID" value="AUH18854.1"/>
    <property type="molecule type" value="Genomic_DNA"/>
</dbReference>
<reference evidence="3 5" key="4">
    <citation type="submission" date="2018-06" db="EMBL/GenBank/DDBJ databases">
        <authorList>
            <consortium name="Pathogen Informatics"/>
            <person name="Doyle S."/>
        </authorList>
    </citation>
    <scope>NUCLEOTIDE SEQUENCE [LARGE SCALE GENOMIC DNA]</scope>
    <source>
        <strain evidence="3 5">NCTC9077</strain>
    </source>
</reference>
<proteinExistence type="predicted"/>
<keyword evidence="1" id="KW-0614">Plasmid</keyword>
<evidence type="ECO:0000313" key="2">
    <source>
        <dbReference type="EMBL" id="PBN68556.1"/>
    </source>
</evidence>
<evidence type="ECO:0000313" key="5">
    <source>
        <dbReference type="Proteomes" id="UP000254495"/>
    </source>
</evidence>
<dbReference type="EMBL" id="UGCU01000003">
    <property type="protein sequence ID" value="STK86935.1"/>
    <property type="molecule type" value="Genomic_DNA"/>
</dbReference>
<evidence type="ECO:0000313" key="4">
    <source>
        <dbReference type="Proteomes" id="UP000036331"/>
    </source>
</evidence>
<reference evidence="1" key="3">
    <citation type="journal article" date="2018" name="PLoS ONE">
        <title>Characterization of plasmids harboring blaCTX-M and blaCMY genes in E. coli from French broilers.</title>
        <authorList>
            <person name="Touzain F."/>
            <person name="Le Devendec L."/>
            <person name="De Boisseson C."/>
            <person name="Baron S."/>
            <person name="Jouy E."/>
            <person name="Perrin-Guyomard A."/>
            <person name="Blanchard Y."/>
            <person name="Kempf I."/>
        </authorList>
    </citation>
    <scope>NUCLEOTIDE SEQUENCE</scope>
    <source>
        <plasmid evidence="1">pCOV29</plasmid>
    </source>
</reference>
<geneLocation type="plasmid" evidence="1">
    <name>pCOV29</name>
</geneLocation>
<organism evidence="1">
    <name type="scientific">Escherichia coli</name>
    <dbReference type="NCBI Taxonomy" id="562"/>
    <lineage>
        <taxon>Bacteria</taxon>
        <taxon>Pseudomonadati</taxon>
        <taxon>Pseudomonadota</taxon>
        <taxon>Gammaproteobacteria</taxon>
        <taxon>Enterobacterales</taxon>
        <taxon>Enterobacteriaceae</taxon>
        <taxon>Escherichia</taxon>
    </lineage>
</organism>
<evidence type="ECO:0000313" key="3">
    <source>
        <dbReference type="EMBL" id="STK86935.1"/>
    </source>
</evidence>
<evidence type="ECO:0000313" key="1">
    <source>
        <dbReference type="EMBL" id="AUH18854.1"/>
    </source>
</evidence>
<dbReference type="EMBL" id="LDXE02000007">
    <property type="protein sequence ID" value="PBN68556.1"/>
    <property type="molecule type" value="Genomic_DNA"/>
</dbReference>
<dbReference type="Proteomes" id="UP000254495">
    <property type="component" value="Unassembled WGS sequence"/>
</dbReference>
<protein>
    <submittedName>
        <fullName evidence="3">Type II secretion system protein E</fullName>
    </submittedName>
</protein>
<name>A0A2H5C784_ECOLX</name>
<gene>
    <name evidence="2" type="ORF">ABE91_026200</name>
    <name evidence="3" type="ORF">NCTC9077_06622</name>
    <name evidence="1" type="ORF">PCOV29_00129</name>
</gene>